<dbReference type="STRING" id="679926.Mpet_2320"/>
<dbReference type="HOGENOM" id="CLU_3057157_0_0_2"/>
<organism evidence="2 3">
    <name type="scientific">Methanolacinia petrolearia (strain DSM 11571 / OCM 486 / SEBR 4847)</name>
    <name type="common">Methanoplanus petrolearius</name>
    <dbReference type="NCBI Taxonomy" id="679926"/>
    <lineage>
        <taxon>Archaea</taxon>
        <taxon>Methanobacteriati</taxon>
        <taxon>Methanobacteriota</taxon>
        <taxon>Stenosarchaea group</taxon>
        <taxon>Methanomicrobia</taxon>
        <taxon>Methanomicrobiales</taxon>
        <taxon>Methanomicrobiaceae</taxon>
        <taxon>Methanolacinia</taxon>
    </lineage>
</organism>
<evidence type="ECO:0000313" key="3">
    <source>
        <dbReference type="Proteomes" id="UP000006565"/>
    </source>
</evidence>
<dbReference type="EMBL" id="CP002117">
    <property type="protein sequence ID" value="ADN37067.1"/>
    <property type="molecule type" value="Genomic_DNA"/>
</dbReference>
<evidence type="ECO:0000313" key="2">
    <source>
        <dbReference type="EMBL" id="ADN37067.1"/>
    </source>
</evidence>
<dbReference type="RefSeq" id="WP_013330244.1">
    <property type="nucleotide sequence ID" value="NC_014507.1"/>
</dbReference>
<reference evidence="2 3" key="1">
    <citation type="journal article" date="2010" name="Stand. Genomic Sci.">
        <title>Complete genome sequence of Methanoplanus petrolearius type strain (SEBR 4847).</title>
        <authorList>
            <person name="Brambilla E."/>
            <person name="Djao O.D."/>
            <person name="Daligault H."/>
            <person name="Lapidus A."/>
            <person name="Lucas S."/>
            <person name="Hammon N."/>
            <person name="Nolan M."/>
            <person name="Tice H."/>
            <person name="Cheng J.F."/>
            <person name="Han C."/>
            <person name="Tapia R."/>
            <person name="Goodwin L."/>
            <person name="Pitluck S."/>
            <person name="Liolios K."/>
            <person name="Ivanova N."/>
            <person name="Mavromatis K."/>
            <person name="Mikhailova N."/>
            <person name="Pati A."/>
            <person name="Chen A."/>
            <person name="Palaniappan K."/>
            <person name="Land M."/>
            <person name="Hauser L."/>
            <person name="Chang Y.J."/>
            <person name="Jeffries C.D."/>
            <person name="Rohde M."/>
            <person name="Spring S."/>
            <person name="Sikorski J."/>
            <person name="Goker M."/>
            <person name="Woyke T."/>
            <person name="Bristow J."/>
            <person name="Eisen J.A."/>
            <person name="Markowitz V."/>
            <person name="Hugenholtz P."/>
            <person name="Kyrpides N.C."/>
            <person name="Klenk H.P."/>
        </authorList>
    </citation>
    <scope>NUCLEOTIDE SEQUENCE [LARGE SCALE GENOMIC DNA]</scope>
    <source>
        <strain evidence="3">DSM 11571 / OCM 486 / SEBR 4847</strain>
    </source>
</reference>
<accession>E1RD84</accession>
<dbReference type="Proteomes" id="UP000006565">
    <property type="component" value="Chromosome"/>
</dbReference>
<keyword evidence="3" id="KW-1185">Reference proteome</keyword>
<dbReference type="GeneID" id="58788825"/>
<keyword evidence="1" id="KW-1133">Transmembrane helix</keyword>
<dbReference type="AlphaFoldDB" id="E1RD84"/>
<protein>
    <submittedName>
        <fullName evidence="2">Uncharacterized protein</fullName>
    </submittedName>
</protein>
<evidence type="ECO:0000256" key="1">
    <source>
        <dbReference type="SAM" id="Phobius"/>
    </source>
</evidence>
<keyword evidence="1" id="KW-0812">Transmembrane</keyword>
<dbReference type="KEGG" id="mpi:Mpet_2320"/>
<gene>
    <name evidence="2" type="ordered locus">Mpet_2320</name>
</gene>
<feature type="transmembrane region" description="Helical" evidence="1">
    <location>
        <begin position="31"/>
        <end position="48"/>
    </location>
</feature>
<name>E1RD84_METP4</name>
<keyword evidence="1" id="KW-0472">Membrane</keyword>
<sequence>MSECKTCDEILKQAGTTEDKSTWLTPERIEFIKGVLLGIALYFLYLYVKKKRH</sequence>
<proteinExistence type="predicted"/>